<evidence type="ECO:0000256" key="1">
    <source>
        <dbReference type="ARBA" id="ARBA00023239"/>
    </source>
</evidence>
<keyword evidence="4" id="KW-1185">Reference proteome</keyword>
<proteinExistence type="predicted"/>
<feature type="domain" description="Amidohydrolase-related" evidence="2">
    <location>
        <begin position="112"/>
        <end position="354"/>
    </location>
</feature>
<dbReference type="Proteomes" id="UP001431963">
    <property type="component" value="Unassembled WGS sequence"/>
</dbReference>
<protein>
    <submittedName>
        <fullName evidence="3">Amidohydrolase family protein</fullName>
    </submittedName>
</protein>
<dbReference type="InterPro" id="IPR032465">
    <property type="entry name" value="ACMSD"/>
</dbReference>
<dbReference type="RefSeq" id="WP_335424510.1">
    <property type="nucleotide sequence ID" value="NZ_JBALHR010000010.1"/>
</dbReference>
<accession>A0ABU8BYZ3</accession>
<keyword evidence="1" id="KW-0456">Lyase</keyword>
<dbReference type="Pfam" id="PF04909">
    <property type="entry name" value="Amidohydro_2"/>
    <property type="match status" value="1"/>
</dbReference>
<comment type="caution">
    <text evidence="3">The sequence shown here is derived from an EMBL/GenBank/DDBJ whole genome shotgun (WGS) entry which is preliminary data.</text>
</comment>
<dbReference type="PANTHER" id="PTHR21240:SF28">
    <property type="entry name" value="ISO-OROTATE DECARBOXYLASE (EUROFUNG)"/>
    <property type="match status" value="1"/>
</dbReference>
<dbReference type="PANTHER" id="PTHR21240">
    <property type="entry name" value="2-AMINO-3-CARBOXYLMUCONATE-6-SEMIALDEHYDE DECARBOXYLASE"/>
    <property type="match status" value="1"/>
</dbReference>
<evidence type="ECO:0000313" key="4">
    <source>
        <dbReference type="Proteomes" id="UP001431963"/>
    </source>
</evidence>
<name>A0ABU8BYZ3_9RHOB</name>
<reference evidence="3" key="1">
    <citation type="submission" date="2024-02" db="EMBL/GenBank/DDBJ databases">
        <title>Genome sequences of strain Gemmobacter sp. JM10B15.</title>
        <authorList>
            <person name="Zhang M."/>
        </authorList>
    </citation>
    <scope>NUCLEOTIDE SEQUENCE</scope>
    <source>
        <strain evidence="3">JM10B15</strain>
    </source>
</reference>
<dbReference type="Gene3D" id="3.20.20.140">
    <property type="entry name" value="Metal-dependent hydrolases"/>
    <property type="match status" value="1"/>
</dbReference>
<organism evidence="3 4">
    <name type="scientific">Gemmobacter denitrificans</name>
    <dbReference type="NCBI Taxonomy" id="3123040"/>
    <lineage>
        <taxon>Bacteria</taxon>
        <taxon>Pseudomonadati</taxon>
        <taxon>Pseudomonadota</taxon>
        <taxon>Alphaproteobacteria</taxon>
        <taxon>Rhodobacterales</taxon>
        <taxon>Paracoccaceae</taxon>
        <taxon>Gemmobacter</taxon>
    </lineage>
</organism>
<evidence type="ECO:0000313" key="3">
    <source>
        <dbReference type="EMBL" id="MEH7829480.1"/>
    </source>
</evidence>
<dbReference type="InterPro" id="IPR032466">
    <property type="entry name" value="Metal_Hydrolase"/>
</dbReference>
<dbReference type="SUPFAM" id="SSF51556">
    <property type="entry name" value="Metallo-dependent hydrolases"/>
    <property type="match status" value="1"/>
</dbReference>
<dbReference type="EMBL" id="JBALHR010000010">
    <property type="protein sequence ID" value="MEH7829480.1"/>
    <property type="molecule type" value="Genomic_DNA"/>
</dbReference>
<sequence>MSFHRPPQAALRITNCHVHTFTGAHVPPRYPHPLAWPFKRAPALLRGLAGLARLIGQEDLAAALKRLHRFQAEVGAEAQADIFARLVAQYPVGTRFVVLPMQMAGMGAGAPRVALPEQHDELAELVRAHPGLVIPFATCDPRLPGAAAEVRRCLETHGFRGLKLYPRLGYAPDHPVLMRDIYPMLNEAGLAVVSHCSRGGVRGRISRARADAVSHPMAFAPVLRAFPRLQVNLAHFGGQADWEAYVTDGIDPYRPVQAQDNFLMALRMMLESGEYPNLWADVSYTLFQSDDFLPFLRLFLGHPRVRARTLFGSDFYMTRQEALSERAMAVRLRAGLGEDLFRQIAQTNPETWLGEVSATRGATPVQAEGC</sequence>
<dbReference type="InterPro" id="IPR006680">
    <property type="entry name" value="Amidohydro-rel"/>
</dbReference>
<evidence type="ECO:0000259" key="2">
    <source>
        <dbReference type="Pfam" id="PF04909"/>
    </source>
</evidence>
<gene>
    <name evidence="3" type="ORF">V6590_15095</name>
</gene>